<protein>
    <submittedName>
        <fullName evidence="1">Very-short-patch-repair endonuclease</fullName>
    </submittedName>
</protein>
<keyword evidence="1" id="KW-0378">Hydrolase</keyword>
<dbReference type="SUPFAM" id="SSF52980">
    <property type="entry name" value="Restriction endonuclease-like"/>
    <property type="match status" value="1"/>
</dbReference>
<organism evidence="1 2">
    <name type="scientific">Arthrobacter pigmenti</name>
    <dbReference type="NCBI Taxonomy" id="271432"/>
    <lineage>
        <taxon>Bacteria</taxon>
        <taxon>Bacillati</taxon>
        <taxon>Actinomycetota</taxon>
        <taxon>Actinomycetes</taxon>
        <taxon>Micrococcales</taxon>
        <taxon>Micrococcaceae</taxon>
        <taxon>Arthrobacter</taxon>
    </lineage>
</organism>
<comment type="caution">
    <text evidence="1">The sequence shown here is derived from an EMBL/GenBank/DDBJ whole genome shotgun (WGS) entry which is preliminary data.</text>
</comment>
<dbReference type="EMBL" id="JAATJL010000001">
    <property type="protein sequence ID" value="NJC21123.1"/>
    <property type="molecule type" value="Genomic_DNA"/>
</dbReference>
<sequence>MNEESPLSLPTIPLWRAADLQRDGMDSRKIARLVADGKFVRVRRGGYVPAEFWNVLSPSRQELLRIFVHHHTSLPSASGMLTYSHTTAARLHELSLWRADSLIHLTQRFKASRRGNAVDVVPHTALLPEGSTTERYGLPVTTLEQTAVDCSRILPYESALIVAEHALSKGASHAAMLSTVKTLAGHKNVANARHVFENASPLSESPGETRTLHFIRRMRLPLPTQQEKVLTRNGEHRLDFAWKEWKLALEFDGKIKYFDYRPTDEAIFQERRREKALMEEGWTILRIEWADLANERELKPRIVRALHRAQHRTNESAA</sequence>
<accession>A0A846RDP1</accession>
<dbReference type="InterPro" id="IPR011335">
    <property type="entry name" value="Restrct_endonuc-II-like"/>
</dbReference>
<reference evidence="1 2" key="1">
    <citation type="submission" date="2020-03" db="EMBL/GenBank/DDBJ databases">
        <title>Sequencing the genomes of 1000 actinobacteria strains.</title>
        <authorList>
            <person name="Klenk H.-P."/>
        </authorList>
    </citation>
    <scope>NUCLEOTIDE SEQUENCE [LARGE SCALE GENOMIC DNA]</scope>
    <source>
        <strain evidence="1 2">DSM 16403</strain>
    </source>
</reference>
<dbReference type="Proteomes" id="UP000547458">
    <property type="component" value="Unassembled WGS sequence"/>
</dbReference>
<dbReference type="RefSeq" id="WP_167990514.1">
    <property type="nucleotide sequence ID" value="NZ_JAATJL010000001.1"/>
</dbReference>
<evidence type="ECO:0000313" key="2">
    <source>
        <dbReference type="Proteomes" id="UP000547458"/>
    </source>
</evidence>
<dbReference type="GO" id="GO:0004519">
    <property type="term" value="F:endonuclease activity"/>
    <property type="evidence" value="ECO:0007669"/>
    <property type="project" value="UniProtKB-KW"/>
</dbReference>
<name>A0A846RDP1_9MICC</name>
<keyword evidence="1" id="KW-0540">Nuclease</keyword>
<dbReference type="AlphaFoldDB" id="A0A846RDP1"/>
<evidence type="ECO:0000313" key="1">
    <source>
        <dbReference type="EMBL" id="NJC21123.1"/>
    </source>
</evidence>
<keyword evidence="2" id="KW-1185">Reference proteome</keyword>
<keyword evidence="1" id="KW-0255">Endonuclease</keyword>
<gene>
    <name evidence="1" type="ORF">BJ994_000199</name>
</gene>
<proteinExistence type="predicted"/>
<dbReference type="Gene3D" id="3.40.960.10">
    <property type="entry name" value="VSR Endonuclease"/>
    <property type="match status" value="1"/>
</dbReference>